<dbReference type="GO" id="GO:0004672">
    <property type="term" value="F:protein kinase activity"/>
    <property type="evidence" value="ECO:0007669"/>
    <property type="project" value="InterPro"/>
</dbReference>
<dbReference type="SUPFAM" id="SSF56112">
    <property type="entry name" value="Protein kinase-like (PK-like)"/>
    <property type="match status" value="1"/>
</dbReference>
<dbReference type="PROSITE" id="PS50011">
    <property type="entry name" value="PROTEIN_KINASE_DOM"/>
    <property type="match status" value="1"/>
</dbReference>
<dbReference type="AlphaFoldDB" id="A0AAD1U9U5"/>
<dbReference type="InterPro" id="IPR000719">
    <property type="entry name" value="Prot_kinase_dom"/>
</dbReference>
<dbReference type="PANTHER" id="PTHR24345">
    <property type="entry name" value="SERINE/THREONINE-PROTEIN KINASE PLK"/>
    <property type="match status" value="1"/>
</dbReference>
<dbReference type="Pfam" id="PF00069">
    <property type="entry name" value="Pkinase"/>
    <property type="match status" value="1"/>
</dbReference>
<evidence type="ECO:0000259" key="1">
    <source>
        <dbReference type="PROSITE" id="PS50011"/>
    </source>
</evidence>
<name>A0AAD1U9U5_EUPCR</name>
<sequence>MSDINHPNIINMLNSTDGCTLKEASGDVKDKVFYLALELASGGELFDFIAQNASFSKPVARFYFHQIMDAFEYLHLKGISHRNMKPDNIMFNKEFNLKIADFGLSFKAATNQSFKSTGTTWLKIF</sequence>
<protein>
    <recommendedName>
        <fullName evidence="1">Protein kinase domain-containing protein</fullName>
    </recommendedName>
</protein>
<dbReference type="InterPro" id="IPR011009">
    <property type="entry name" value="Kinase-like_dom_sf"/>
</dbReference>
<dbReference type="SMART" id="SM00220">
    <property type="entry name" value="S_TKc"/>
    <property type="match status" value="1"/>
</dbReference>
<keyword evidence="3" id="KW-1185">Reference proteome</keyword>
<evidence type="ECO:0000313" key="2">
    <source>
        <dbReference type="EMBL" id="CAI2363995.1"/>
    </source>
</evidence>
<proteinExistence type="predicted"/>
<dbReference type="Proteomes" id="UP001295684">
    <property type="component" value="Unassembled WGS sequence"/>
</dbReference>
<organism evidence="2 3">
    <name type="scientific">Euplotes crassus</name>
    <dbReference type="NCBI Taxonomy" id="5936"/>
    <lineage>
        <taxon>Eukaryota</taxon>
        <taxon>Sar</taxon>
        <taxon>Alveolata</taxon>
        <taxon>Ciliophora</taxon>
        <taxon>Intramacronucleata</taxon>
        <taxon>Spirotrichea</taxon>
        <taxon>Hypotrichia</taxon>
        <taxon>Euplotida</taxon>
        <taxon>Euplotidae</taxon>
        <taxon>Moneuplotes</taxon>
    </lineage>
</organism>
<evidence type="ECO:0000313" key="3">
    <source>
        <dbReference type="Proteomes" id="UP001295684"/>
    </source>
</evidence>
<reference evidence="2" key="1">
    <citation type="submission" date="2023-07" db="EMBL/GenBank/DDBJ databases">
        <authorList>
            <consortium name="AG Swart"/>
            <person name="Singh M."/>
            <person name="Singh A."/>
            <person name="Seah K."/>
            <person name="Emmerich C."/>
        </authorList>
    </citation>
    <scope>NUCLEOTIDE SEQUENCE</scope>
    <source>
        <strain evidence="2">DP1</strain>
    </source>
</reference>
<dbReference type="GO" id="GO:0005524">
    <property type="term" value="F:ATP binding"/>
    <property type="evidence" value="ECO:0007669"/>
    <property type="project" value="InterPro"/>
</dbReference>
<gene>
    <name evidence="2" type="ORF">ECRASSUSDP1_LOCUS5335</name>
</gene>
<accession>A0AAD1U9U5</accession>
<comment type="caution">
    <text evidence="2">The sequence shown here is derived from an EMBL/GenBank/DDBJ whole genome shotgun (WGS) entry which is preliminary data.</text>
</comment>
<dbReference type="EMBL" id="CAMPGE010005147">
    <property type="protein sequence ID" value="CAI2363995.1"/>
    <property type="molecule type" value="Genomic_DNA"/>
</dbReference>
<dbReference type="GO" id="GO:0005634">
    <property type="term" value="C:nucleus"/>
    <property type="evidence" value="ECO:0007669"/>
    <property type="project" value="TreeGrafter"/>
</dbReference>
<dbReference type="Gene3D" id="1.10.510.10">
    <property type="entry name" value="Transferase(Phosphotransferase) domain 1"/>
    <property type="match status" value="1"/>
</dbReference>
<feature type="domain" description="Protein kinase" evidence="1">
    <location>
        <begin position="1"/>
        <end position="125"/>
    </location>
</feature>